<dbReference type="RefSeq" id="WP_033357374.1">
    <property type="nucleotide sequence ID" value="NZ_CP073767.1"/>
</dbReference>
<sequence length="109" mass="11592">MAPGFKVDPPVLESFAGTSDDRRAAYEALRQKMTDIRVNRDAFGHIPFLGSSIYDSYDEHVESCEEAVTSAATAMAAVAAGIRAVVIAYLDGEAKIGEDLAAINRALGN</sequence>
<evidence type="ECO:0000313" key="1">
    <source>
        <dbReference type="EMBL" id="UWZ50497.1"/>
    </source>
</evidence>
<dbReference type="OrthoDB" id="4228518at2"/>
<organism evidence="1 2">
    <name type="scientific">Dactylosporangium aurantiacum</name>
    <dbReference type="NCBI Taxonomy" id="35754"/>
    <lineage>
        <taxon>Bacteria</taxon>
        <taxon>Bacillati</taxon>
        <taxon>Actinomycetota</taxon>
        <taxon>Actinomycetes</taxon>
        <taxon>Micromonosporales</taxon>
        <taxon>Micromonosporaceae</taxon>
        <taxon>Dactylosporangium</taxon>
    </lineage>
</organism>
<keyword evidence="2" id="KW-1185">Reference proteome</keyword>
<dbReference type="EMBL" id="CP073767">
    <property type="protein sequence ID" value="UWZ50497.1"/>
    <property type="molecule type" value="Genomic_DNA"/>
</dbReference>
<accession>A0A9Q9IAM6</accession>
<evidence type="ECO:0000313" key="2">
    <source>
        <dbReference type="Proteomes" id="UP001058003"/>
    </source>
</evidence>
<reference evidence="1" key="1">
    <citation type="submission" date="2021-04" db="EMBL/GenBank/DDBJ databases">
        <title>Dactylosporangium aurantiacum NRRL B-8018 full assembly.</title>
        <authorList>
            <person name="Hartkoorn R.C."/>
            <person name="Beaudoing E."/>
            <person name="Hot D."/>
        </authorList>
    </citation>
    <scope>NUCLEOTIDE SEQUENCE</scope>
    <source>
        <strain evidence="1">NRRL B-8018</strain>
    </source>
</reference>
<gene>
    <name evidence="1" type="ORF">Daura_27090</name>
</gene>
<proteinExistence type="predicted"/>
<name>A0A9Q9IAM6_9ACTN</name>
<dbReference type="AlphaFoldDB" id="A0A9Q9IAM6"/>
<protein>
    <submittedName>
        <fullName evidence="1">Uncharacterized protein</fullName>
    </submittedName>
</protein>
<dbReference type="KEGG" id="daur:Daura_27090"/>
<dbReference type="Proteomes" id="UP001058003">
    <property type="component" value="Chromosome"/>
</dbReference>